<dbReference type="GO" id="GO:0016814">
    <property type="term" value="F:hydrolase activity, acting on carbon-nitrogen (but not peptide) bonds, in cyclic amidines"/>
    <property type="evidence" value="ECO:0007669"/>
    <property type="project" value="TreeGrafter"/>
</dbReference>
<proteinExistence type="predicted"/>
<evidence type="ECO:0000313" key="3">
    <source>
        <dbReference type="Proteomes" id="UP000193006"/>
    </source>
</evidence>
<dbReference type="GO" id="GO:0018764">
    <property type="term" value="F:N-isopropylammelide isopropylaminohydrolase activity"/>
    <property type="evidence" value="ECO:0007669"/>
    <property type="project" value="UniProtKB-EC"/>
</dbReference>
<dbReference type="InterPro" id="IPR013108">
    <property type="entry name" value="Amidohydro_3"/>
</dbReference>
<dbReference type="Proteomes" id="UP000193006">
    <property type="component" value="Chromosome"/>
</dbReference>
<evidence type="ECO:0000259" key="1">
    <source>
        <dbReference type="Pfam" id="PF07969"/>
    </source>
</evidence>
<accession>A0A1X9MLE3</accession>
<dbReference type="AlphaFoldDB" id="A0A1X9MLE3"/>
<dbReference type="Gene3D" id="2.30.40.10">
    <property type="entry name" value="Urease, subunit C, domain 1"/>
    <property type="match status" value="1"/>
</dbReference>
<gene>
    <name evidence="2" type="primary">atzC</name>
    <name evidence="2" type="ORF">BkAM31D_23960</name>
</gene>
<dbReference type="EMBL" id="CP020814">
    <property type="protein sequence ID" value="ARK32661.1"/>
    <property type="molecule type" value="Genomic_DNA"/>
</dbReference>
<protein>
    <submittedName>
        <fullName evidence="2">N-isopropylammelide isopropyl amidohydrolase</fullName>
        <ecNumber evidence="2">3.5.4.42</ecNumber>
    </submittedName>
</protein>
<dbReference type="CDD" id="cd01293">
    <property type="entry name" value="Bact_CD"/>
    <property type="match status" value="1"/>
</dbReference>
<organism evidence="2 3">
    <name type="scientific">Halalkalibacter krulwichiae</name>
    <dbReference type="NCBI Taxonomy" id="199441"/>
    <lineage>
        <taxon>Bacteria</taxon>
        <taxon>Bacillati</taxon>
        <taxon>Bacillota</taxon>
        <taxon>Bacilli</taxon>
        <taxon>Bacillales</taxon>
        <taxon>Bacillaceae</taxon>
        <taxon>Halalkalibacter</taxon>
    </lineage>
</organism>
<evidence type="ECO:0000313" key="2">
    <source>
        <dbReference type="EMBL" id="ARK32661.1"/>
    </source>
</evidence>
<dbReference type="Pfam" id="PF07969">
    <property type="entry name" value="Amidohydro_3"/>
    <property type="match status" value="1"/>
</dbReference>
<dbReference type="STRING" id="199441.BkAM31D_23960"/>
<dbReference type="RefSeq" id="WP_066154664.1">
    <property type="nucleotide sequence ID" value="NZ_CP020814.1"/>
</dbReference>
<feature type="domain" description="Amidohydrolase 3" evidence="1">
    <location>
        <begin position="40"/>
        <end position="335"/>
    </location>
</feature>
<dbReference type="InterPro" id="IPR011059">
    <property type="entry name" value="Metal-dep_hydrolase_composite"/>
</dbReference>
<name>A0A1X9MLE3_9BACI</name>
<keyword evidence="2" id="KW-0378">Hydrolase</keyword>
<dbReference type="PANTHER" id="PTHR32027">
    <property type="entry name" value="CYTOSINE DEAMINASE"/>
    <property type="match status" value="1"/>
</dbReference>
<dbReference type="EC" id="3.5.4.42" evidence="2"/>
<dbReference type="Gene3D" id="3.20.20.140">
    <property type="entry name" value="Metal-dependent hydrolases"/>
    <property type="match status" value="1"/>
</dbReference>
<sequence length="392" mass="43843">MSSIWRRVRVGRQLYKLTAEQGLFTKIEEDEDNKVTFENEIDAEGLLYIPALSDMHCHLDKHFIGETWRSRKAIDSLPKQLEREKKLLASLEGSVMDRARKLLQLMLEKGTTHIRTHVDVDPELGLTHLEAIKQVRDEFQGKVKIEIVAFPQQGLLRSKSYEVLKEAMEEGADLVGAVDPGGLDRHIESSLEHVFELATTYKSGVDIHLHDPGHLGLYTIDKVVDYTKEARLQGHVSVSHAYCLGQVSEEAVAKLGRRLKKHRISILSSVPIDRPMPNVTQLAALGVNVKLGTDNILDAWSPFGNVDMLARLSRLAERSNWVEDDQLVRAFRFATNDSLVPMLGERADFLLVSALNLEHAVATVPTREWVVVGGKAVAGSRYETGMSTSGKK</sequence>
<reference evidence="2 3" key="1">
    <citation type="submission" date="2017-04" db="EMBL/GenBank/DDBJ databases">
        <title>Bacillus krulwichiae AM31D Genome sequencing and assembly.</title>
        <authorList>
            <person name="Krulwich T.A."/>
            <person name="Anastor L."/>
            <person name="Ehrlich R."/>
            <person name="Ehrlich G.D."/>
            <person name="Janto B."/>
        </authorList>
    </citation>
    <scope>NUCLEOTIDE SEQUENCE [LARGE SCALE GENOMIC DNA]</scope>
    <source>
        <strain evidence="2 3">AM31D</strain>
    </source>
</reference>
<dbReference type="InterPro" id="IPR032466">
    <property type="entry name" value="Metal_Hydrolase"/>
</dbReference>
<dbReference type="PANTHER" id="PTHR32027:SF9">
    <property type="entry name" value="BLL3847 PROTEIN"/>
    <property type="match status" value="1"/>
</dbReference>
<keyword evidence="3" id="KW-1185">Reference proteome</keyword>
<dbReference type="InterPro" id="IPR052349">
    <property type="entry name" value="Metallo-hydrolase_Enzymes"/>
</dbReference>
<dbReference type="SUPFAM" id="SSF51556">
    <property type="entry name" value="Metallo-dependent hydrolases"/>
    <property type="match status" value="1"/>
</dbReference>
<dbReference type="KEGG" id="bkw:BkAM31D_23960"/>